<reference evidence="3 4" key="1">
    <citation type="journal article" date="2019" name="Nat. Microbiol.">
        <title>Mediterranean grassland soil C-N compound turnover is dependent on rainfall and depth, and is mediated by genomically divergent microorganisms.</title>
        <authorList>
            <person name="Diamond S."/>
            <person name="Andeer P.F."/>
            <person name="Li Z."/>
            <person name="Crits-Christoph A."/>
            <person name="Burstein D."/>
            <person name="Anantharaman K."/>
            <person name="Lane K.R."/>
            <person name="Thomas B.C."/>
            <person name="Pan C."/>
            <person name="Northen T.R."/>
            <person name="Banfield J.F."/>
        </authorList>
    </citation>
    <scope>NUCLEOTIDE SEQUENCE [LARGE SCALE GENOMIC DNA]</scope>
    <source>
        <strain evidence="3">NP_2</strain>
    </source>
</reference>
<dbReference type="AlphaFoldDB" id="A0A537LKJ0"/>
<organism evidence="3 4">
    <name type="scientific">Candidatus Segetimicrobium genomatis</name>
    <dbReference type="NCBI Taxonomy" id="2569760"/>
    <lineage>
        <taxon>Bacteria</taxon>
        <taxon>Bacillati</taxon>
        <taxon>Candidatus Sysuimicrobiota</taxon>
        <taxon>Candidatus Sysuimicrobiia</taxon>
        <taxon>Candidatus Sysuimicrobiales</taxon>
        <taxon>Candidatus Segetimicrobiaceae</taxon>
        <taxon>Candidatus Segetimicrobium</taxon>
    </lineage>
</organism>
<evidence type="ECO:0000259" key="2">
    <source>
        <dbReference type="Pfam" id="PF01464"/>
    </source>
</evidence>
<gene>
    <name evidence="3" type="ORF">E6G99_04265</name>
</gene>
<evidence type="ECO:0000256" key="1">
    <source>
        <dbReference type="PROSITE-ProRule" id="PRU00339"/>
    </source>
</evidence>
<accession>A0A537LKJ0</accession>
<dbReference type="Pfam" id="PF01464">
    <property type="entry name" value="SLT"/>
    <property type="match status" value="1"/>
</dbReference>
<evidence type="ECO:0000313" key="4">
    <source>
        <dbReference type="Proteomes" id="UP000318661"/>
    </source>
</evidence>
<name>A0A537LKJ0_9BACT</name>
<sequence length="296" mass="31981">MNKAGGILVLVVALAGVWPPVASAESLFAAGRAAHLAGRHLDAVVALRAYLADHPTDAGAWVWLGGSYYQLGSVPDAVMCFERAMAFQPSGETALWLGAAYAQVGRDNDARAAFLRASHSPRPQTALLAQQWLRAASGRQVPVLEEEMIPEAYAYVVSWYNPRLNPAQVDAIVRSVLYYSTAYHVDPRLVVALIAVESGFRVSVESVAGASGLGQLMPETSRAMGINPADPVGNIYATVRVLRGHLDRYGSNLQLALAAYNAGHNAVTRYNGIPPFRETQWYVYNVMTLYRHLAGS</sequence>
<dbReference type="CDD" id="cd00254">
    <property type="entry name" value="LT-like"/>
    <property type="match status" value="1"/>
</dbReference>
<dbReference type="InterPro" id="IPR019734">
    <property type="entry name" value="TPR_rpt"/>
</dbReference>
<proteinExistence type="predicted"/>
<feature type="domain" description="Transglycosylase SLT" evidence="2">
    <location>
        <begin position="179"/>
        <end position="277"/>
    </location>
</feature>
<protein>
    <recommendedName>
        <fullName evidence="2">Transglycosylase SLT domain-containing protein</fullName>
    </recommendedName>
</protein>
<dbReference type="InterPro" id="IPR023346">
    <property type="entry name" value="Lysozyme-like_dom_sf"/>
</dbReference>
<dbReference type="PROSITE" id="PS50005">
    <property type="entry name" value="TPR"/>
    <property type="match status" value="1"/>
</dbReference>
<dbReference type="Gene3D" id="1.10.530.10">
    <property type="match status" value="1"/>
</dbReference>
<dbReference type="PANTHER" id="PTHR37423">
    <property type="entry name" value="SOLUBLE LYTIC MUREIN TRANSGLYCOSYLASE-RELATED"/>
    <property type="match status" value="1"/>
</dbReference>
<keyword evidence="1" id="KW-0802">TPR repeat</keyword>
<dbReference type="EMBL" id="VBAJ01000093">
    <property type="protein sequence ID" value="TMJ08539.1"/>
    <property type="molecule type" value="Genomic_DNA"/>
</dbReference>
<dbReference type="InterPro" id="IPR011990">
    <property type="entry name" value="TPR-like_helical_dom_sf"/>
</dbReference>
<dbReference type="Proteomes" id="UP000318661">
    <property type="component" value="Unassembled WGS sequence"/>
</dbReference>
<dbReference type="SUPFAM" id="SSF53955">
    <property type="entry name" value="Lysozyme-like"/>
    <property type="match status" value="1"/>
</dbReference>
<comment type="caution">
    <text evidence="3">The sequence shown here is derived from an EMBL/GenBank/DDBJ whole genome shotgun (WGS) entry which is preliminary data.</text>
</comment>
<feature type="repeat" description="TPR" evidence="1">
    <location>
        <begin position="58"/>
        <end position="91"/>
    </location>
</feature>
<dbReference type="SUPFAM" id="SSF48452">
    <property type="entry name" value="TPR-like"/>
    <property type="match status" value="1"/>
</dbReference>
<evidence type="ECO:0000313" key="3">
    <source>
        <dbReference type="EMBL" id="TMJ08539.1"/>
    </source>
</evidence>
<dbReference type="InterPro" id="IPR008258">
    <property type="entry name" value="Transglycosylase_SLT_dom_1"/>
</dbReference>
<dbReference type="PANTHER" id="PTHR37423:SF2">
    <property type="entry name" value="MEMBRANE-BOUND LYTIC MUREIN TRANSGLYCOSYLASE C"/>
    <property type="match status" value="1"/>
</dbReference>
<dbReference type="Gene3D" id="1.25.40.10">
    <property type="entry name" value="Tetratricopeptide repeat domain"/>
    <property type="match status" value="1"/>
</dbReference>